<proteinExistence type="predicted"/>
<dbReference type="PANTHER" id="PTHR35125:SF2">
    <property type="entry name" value="PROTEIN PATRONUS 2-LIKE"/>
    <property type="match status" value="1"/>
</dbReference>
<dbReference type="AlphaFoldDB" id="A0AAV2G2K1"/>
<accession>A0AAV2G2K1</accession>
<dbReference type="InterPro" id="IPR039326">
    <property type="entry name" value="Patronus"/>
</dbReference>
<feature type="region of interest" description="Disordered" evidence="1">
    <location>
        <begin position="16"/>
        <end position="133"/>
    </location>
</feature>
<evidence type="ECO:0000313" key="3">
    <source>
        <dbReference type="Proteomes" id="UP001497516"/>
    </source>
</evidence>
<dbReference type="GO" id="GO:0007346">
    <property type="term" value="P:regulation of mitotic cell cycle"/>
    <property type="evidence" value="ECO:0007669"/>
    <property type="project" value="InterPro"/>
</dbReference>
<organism evidence="2 3">
    <name type="scientific">Linum trigynum</name>
    <dbReference type="NCBI Taxonomy" id="586398"/>
    <lineage>
        <taxon>Eukaryota</taxon>
        <taxon>Viridiplantae</taxon>
        <taxon>Streptophyta</taxon>
        <taxon>Embryophyta</taxon>
        <taxon>Tracheophyta</taxon>
        <taxon>Spermatophyta</taxon>
        <taxon>Magnoliopsida</taxon>
        <taxon>eudicotyledons</taxon>
        <taxon>Gunneridae</taxon>
        <taxon>Pentapetalae</taxon>
        <taxon>rosids</taxon>
        <taxon>fabids</taxon>
        <taxon>Malpighiales</taxon>
        <taxon>Linaceae</taxon>
        <taxon>Linum</taxon>
    </lineage>
</organism>
<reference evidence="2 3" key="1">
    <citation type="submission" date="2024-04" db="EMBL/GenBank/DDBJ databases">
        <authorList>
            <person name="Fracassetti M."/>
        </authorList>
    </citation>
    <scope>NUCLEOTIDE SEQUENCE [LARGE SCALE GENOMIC DNA]</scope>
</reference>
<feature type="compositionally biased region" description="Polar residues" evidence="1">
    <location>
        <begin position="104"/>
        <end position="117"/>
    </location>
</feature>
<keyword evidence="3" id="KW-1185">Reference proteome</keyword>
<dbReference type="PANTHER" id="PTHR35125">
    <property type="entry name" value="NEURON NAVIGATOR 1-LIKE-RELATED"/>
    <property type="match status" value="1"/>
</dbReference>
<feature type="compositionally biased region" description="Low complexity" evidence="1">
    <location>
        <begin position="40"/>
        <end position="56"/>
    </location>
</feature>
<sequence length="250" mass="27165">MASRVGGGVAQVRNVDYKDWLNTDVSKPSKKGGGLGGRTPLGDLSNALKNSSSLNKTSKKQQHTGSGIAGLNGEKKSSAFGGGANAASGKTSVKASGNRKVLSDISNSSNVPSGSDISQKKPAKNSKRLSVVQEEDPMHPCAFSEEGFLHNHDECIKAQNRQMDLDEFLKILGLDKDCSEHFENRRAQVEPDSPKLHYELMEEEESWDFEFPTMRNLHSPPCSSPTSPKSDSSWLDCDHDFVNFQLIASP</sequence>
<name>A0AAV2G2K1_9ROSI</name>
<evidence type="ECO:0000313" key="2">
    <source>
        <dbReference type="EMBL" id="CAL1404891.1"/>
    </source>
</evidence>
<gene>
    <name evidence="2" type="ORF">LTRI10_LOCUS44708</name>
</gene>
<dbReference type="Proteomes" id="UP001497516">
    <property type="component" value="Chromosome 8"/>
</dbReference>
<evidence type="ECO:0000256" key="1">
    <source>
        <dbReference type="SAM" id="MobiDB-lite"/>
    </source>
</evidence>
<protein>
    <submittedName>
        <fullName evidence="2">Uncharacterized protein</fullName>
    </submittedName>
</protein>
<dbReference type="EMBL" id="OZ034821">
    <property type="protein sequence ID" value="CAL1404891.1"/>
    <property type="molecule type" value="Genomic_DNA"/>
</dbReference>